<comment type="caution">
    <text evidence="1">The sequence shown here is derived from an EMBL/GenBank/DDBJ whole genome shotgun (WGS) entry which is preliminary data.</text>
</comment>
<dbReference type="EMBL" id="CM016762">
    <property type="protein sequence ID" value="TMS33555.1"/>
    <property type="molecule type" value="Genomic_DNA"/>
</dbReference>
<reference evidence="1 2" key="2">
    <citation type="journal article" date="2019" name="G3 (Bethesda)">
        <title>Hybrid Assembly of the Genome of the Entomopathogenic Nematode Steinernema carpocapsae Identifies the X-Chromosome.</title>
        <authorList>
            <person name="Serra L."/>
            <person name="Macchietto M."/>
            <person name="Macias-Munoz A."/>
            <person name="McGill C.J."/>
            <person name="Rodriguez I.M."/>
            <person name="Rodriguez B."/>
            <person name="Murad R."/>
            <person name="Mortazavi A."/>
        </authorList>
    </citation>
    <scope>NUCLEOTIDE SEQUENCE [LARGE SCALE GENOMIC DNA]</scope>
    <source>
        <strain evidence="1 2">ALL</strain>
    </source>
</reference>
<proteinExistence type="predicted"/>
<dbReference type="AlphaFoldDB" id="A0A4U8UMV1"/>
<protein>
    <submittedName>
        <fullName evidence="1">Uncharacterized protein</fullName>
    </submittedName>
</protein>
<accession>A0A4U8UMV1</accession>
<sequence>MCHFARHNPTKRRILQIQAIARKMHHRHHHTLQQVGETKLTRILPADTSKRRPFQLRPLWVGVPSEREVSAGRVYC</sequence>
<keyword evidence="2" id="KW-1185">Reference proteome</keyword>
<evidence type="ECO:0000313" key="2">
    <source>
        <dbReference type="Proteomes" id="UP000298663"/>
    </source>
</evidence>
<dbReference type="Proteomes" id="UP000298663">
    <property type="component" value="Chromosome X"/>
</dbReference>
<name>A0A4U8UMV1_STECR</name>
<evidence type="ECO:0000313" key="1">
    <source>
        <dbReference type="EMBL" id="TMS33555.1"/>
    </source>
</evidence>
<organism evidence="1 2">
    <name type="scientific">Steinernema carpocapsae</name>
    <name type="common">Entomopathogenic nematode</name>
    <dbReference type="NCBI Taxonomy" id="34508"/>
    <lineage>
        <taxon>Eukaryota</taxon>
        <taxon>Metazoa</taxon>
        <taxon>Ecdysozoa</taxon>
        <taxon>Nematoda</taxon>
        <taxon>Chromadorea</taxon>
        <taxon>Rhabditida</taxon>
        <taxon>Tylenchina</taxon>
        <taxon>Panagrolaimomorpha</taxon>
        <taxon>Strongyloidoidea</taxon>
        <taxon>Steinernematidae</taxon>
        <taxon>Steinernema</taxon>
    </lineage>
</organism>
<dbReference type="EMBL" id="AZBU02000001">
    <property type="protein sequence ID" value="TMS33555.1"/>
    <property type="molecule type" value="Genomic_DNA"/>
</dbReference>
<gene>
    <name evidence="1" type="ORF">L596_001283</name>
</gene>
<reference evidence="1 2" key="1">
    <citation type="journal article" date="2015" name="Genome Biol.">
        <title>Comparative genomics of Steinernema reveals deeply conserved gene regulatory networks.</title>
        <authorList>
            <person name="Dillman A.R."/>
            <person name="Macchietto M."/>
            <person name="Porter C.F."/>
            <person name="Rogers A."/>
            <person name="Williams B."/>
            <person name="Antoshechkin I."/>
            <person name="Lee M.M."/>
            <person name="Goodwin Z."/>
            <person name="Lu X."/>
            <person name="Lewis E.E."/>
            <person name="Goodrich-Blair H."/>
            <person name="Stock S.P."/>
            <person name="Adams B.J."/>
            <person name="Sternberg P.W."/>
            <person name="Mortazavi A."/>
        </authorList>
    </citation>
    <scope>NUCLEOTIDE SEQUENCE [LARGE SCALE GENOMIC DNA]</scope>
    <source>
        <strain evidence="1 2">ALL</strain>
    </source>
</reference>